<evidence type="ECO:0000313" key="2">
    <source>
        <dbReference type="EMBL" id="OPX47264.1"/>
    </source>
</evidence>
<dbReference type="InterPro" id="IPR016181">
    <property type="entry name" value="Acyl_CoA_acyltransferase"/>
</dbReference>
<dbReference type="SUPFAM" id="SSF55729">
    <property type="entry name" value="Acyl-CoA N-acyltransferases (Nat)"/>
    <property type="match status" value="1"/>
</dbReference>
<reference evidence="2 3" key="1">
    <citation type="submission" date="2016-02" db="EMBL/GenBank/DDBJ databases">
        <title>Genome sequence of Clostridium thermobutyricum DSM 4928.</title>
        <authorList>
            <person name="Poehlein A."/>
            <person name="Daniel R."/>
        </authorList>
    </citation>
    <scope>NUCLEOTIDE SEQUENCE [LARGE SCALE GENOMIC DNA]</scope>
    <source>
        <strain evidence="2 3">DSM 4928</strain>
    </source>
</reference>
<organism evidence="2 3">
    <name type="scientific">Clostridium thermobutyricum DSM 4928</name>
    <dbReference type="NCBI Taxonomy" id="1121339"/>
    <lineage>
        <taxon>Bacteria</taxon>
        <taxon>Bacillati</taxon>
        <taxon>Bacillota</taxon>
        <taxon>Clostridia</taxon>
        <taxon>Eubacteriales</taxon>
        <taxon>Clostridiaceae</taxon>
        <taxon>Clostridium</taxon>
    </lineage>
</organism>
<comment type="caution">
    <text evidence="2">The sequence shown here is derived from an EMBL/GenBank/DDBJ whole genome shotgun (WGS) entry which is preliminary data.</text>
</comment>
<proteinExistence type="predicted"/>
<sequence>MDIISVTKENIEKEHICCAISNNKDCQVSSKKSWLNKCFKDGLVFKKCNVRGKCFIEYIPAEMAWSPINANDYMFINCFWVSGKFKGQGNANLLLEECIRDSKEKGKKGLVVLSSKKKMPFLSDPDFLKYKGFKLADKASPYFELLYLPFNSDSYKPSFKENVINPCLEEEGFVLFYTHQCPFTAKYVPIIEEFANNKGIQFKTVLLDTREQAQNAPSPFTSYSLFYNGKFITNEILSIKKFEKIIEQKGL</sequence>
<dbReference type="InterPro" id="IPR036249">
    <property type="entry name" value="Thioredoxin-like_sf"/>
</dbReference>
<name>A0A1V4STP6_9CLOT</name>
<dbReference type="OrthoDB" id="3172674at2"/>
<dbReference type="InterPro" id="IPR025685">
    <property type="entry name" value="YoaP-like_dom"/>
</dbReference>
<gene>
    <name evidence="2" type="ORF">CLTHE_20390</name>
</gene>
<dbReference type="Pfam" id="PF14268">
    <property type="entry name" value="YoaP"/>
    <property type="match status" value="1"/>
</dbReference>
<evidence type="ECO:0000259" key="1">
    <source>
        <dbReference type="Pfam" id="PF14268"/>
    </source>
</evidence>
<protein>
    <recommendedName>
        <fullName evidence="1">YoaP-like domain-containing protein</fullName>
    </recommendedName>
</protein>
<dbReference type="AlphaFoldDB" id="A0A1V4STP6"/>
<dbReference type="SUPFAM" id="SSF52833">
    <property type="entry name" value="Thioredoxin-like"/>
    <property type="match status" value="1"/>
</dbReference>
<feature type="domain" description="YoaP-like" evidence="1">
    <location>
        <begin position="202"/>
        <end position="244"/>
    </location>
</feature>
<dbReference type="Gene3D" id="3.40.630.30">
    <property type="match status" value="1"/>
</dbReference>
<dbReference type="EMBL" id="LTAY01000049">
    <property type="protein sequence ID" value="OPX47264.1"/>
    <property type="molecule type" value="Genomic_DNA"/>
</dbReference>
<dbReference type="RefSeq" id="WP_080023235.1">
    <property type="nucleotide sequence ID" value="NZ_LTAY01000049.1"/>
</dbReference>
<evidence type="ECO:0000313" key="3">
    <source>
        <dbReference type="Proteomes" id="UP000191448"/>
    </source>
</evidence>
<dbReference type="Proteomes" id="UP000191448">
    <property type="component" value="Unassembled WGS sequence"/>
</dbReference>
<accession>A0A1V4STP6</accession>